<accession>A0A1I0SU82</accession>
<dbReference type="PRINTS" id="PR00455">
    <property type="entry name" value="HTHTETR"/>
</dbReference>
<evidence type="ECO:0000256" key="5">
    <source>
        <dbReference type="PROSITE-ProRule" id="PRU00335"/>
    </source>
</evidence>
<dbReference type="GO" id="GO:0045892">
    <property type="term" value="P:negative regulation of DNA-templated transcription"/>
    <property type="evidence" value="ECO:0007669"/>
    <property type="project" value="InterPro"/>
</dbReference>
<keyword evidence="2" id="KW-0805">Transcription regulation</keyword>
<keyword evidence="4" id="KW-0804">Transcription</keyword>
<dbReference type="GO" id="GO:0003700">
    <property type="term" value="F:DNA-binding transcription factor activity"/>
    <property type="evidence" value="ECO:0007669"/>
    <property type="project" value="TreeGrafter"/>
</dbReference>
<keyword evidence="3 5" id="KW-0238">DNA-binding</keyword>
<feature type="domain" description="HTH tetR-type" evidence="6">
    <location>
        <begin position="2"/>
        <end position="62"/>
    </location>
</feature>
<dbReference type="Gene3D" id="1.10.357.10">
    <property type="entry name" value="Tetracycline Repressor, domain 2"/>
    <property type="match status" value="1"/>
</dbReference>
<dbReference type="OrthoDB" id="3819648at2"/>
<evidence type="ECO:0000256" key="4">
    <source>
        <dbReference type="ARBA" id="ARBA00023163"/>
    </source>
</evidence>
<dbReference type="InterPro" id="IPR009057">
    <property type="entry name" value="Homeodomain-like_sf"/>
</dbReference>
<dbReference type="InterPro" id="IPR023772">
    <property type="entry name" value="DNA-bd_HTH_TetR-type_CS"/>
</dbReference>
<dbReference type="PANTHER" id="PTHR30055">
    <property type="entry name" value="HTH-TYPE TRANSCRIPTIONAL REGULATOR RUTR"/>
    <property type="match status" value="1"/>
</dbReference>
<dbReference type="PROSITE" id="PS50977">
    <property type="entry name" value="HTH_TETR_2"/>
    <property type="match status" value="1"/>
</dbReference>
<dbReference type="GO" id="GO:0046677">
    <property type="term" value="P:response to antibiotic"/>
    <property type="evidence" value="ECO:0007669"/>
    <property type="project" value="InterPro"/>
</dbReference>
<feature type="DNA-binding region" description="H-T-H motif" evidence="5">
    <location>
        <begin position="25"/>
        <end position="44"/>
    </location>
</feature>
<reference evidence="7 8" key="1">
    <citation type="submission" date="2016-10" db="EMBL/GenBank/DDBJ databases">
        <authorList>
            <person name="de Groot N.N."/>
        </authorList>
    </citation>
    <scope>NUCLEOTIDE SEQUENCE [LARGE SCALE GENOMIC DNA]</scope>
    <source>
        <strain evidence="7 8">DSM 44908</strain>
    </source>
</reference>
<evidence type="ECO:0000256" key="2">
    <source>
        <dbReference type="ARBA" id="ARBA00023015"/>
    </source>
</evidence>
<dbReference type="GO" id="GO:0000976">
    <property type="term" value="F:transcription cis-regulatory region binding"/>
    <property type="evidence" value="ECO:0007669"/>
    <property type="project" value="TreeGrafter"/>
</dbReference>
<dbReference type="EMBL" id="FOJN01000002">
    <property type="protein sequence ID" value="SFA43059.1"/>
    <property type="molecule type" value="Genomic_DNA"/>
</dbReference>
<evidence type="ECO:0000256" key="3">
    <source>
        <dbReference type="ARBA" id="ARBA00023125"/>
    </source>
</evidence>
<dbReference type="AlphaFoldDB" id="A0A1I0SU82"/>
<dbReference type="PRINTS" id="PR00400">
    <property type="entry name" value="TETREPRESSOR"/>
</dbReference>
<dbReference type="GeneID" id="85484834"/>
<keyword evidence="1" id="KW-0678">Repressor</keyword>
<dbReference type="InterPro" id="IPR001647">
    <property type="entry name" value="HTH_TetR"/>
</dbReference>
<dbReference type="Proteomes" id="UP000182054">
    <property type="component" value="Unassembled WGS sequence"/>
</dbReference>
<name>A0A1I0SU82_9NOCA</name>
<dbReference type="RefSeq" id="WP_068365919.1">
    <property type="nucleotide sequence ID" value="NZ_FOJN01000002.1"/>
</dbReference>
<dbReference type="SUPFAM" id="SSF48498">
    <property type="entry name" value="Tetracyclin repressor-like, C-terminal domain"/>
    <property type="match status" value="1"/>
</dbReference>
<protein>
    <submittedName>
        <fullName evidence="7">Transcriptional regulator, TetR family</fullName>
    </submittedName>
</protein>
<dbReference type="Pfam" id="PF02909">
    <property type="entry name" value="TetR_C_1"/>
    <property type="match status" value="1"/>
</dbReference>
<evidence type="ECO:0000259" key="6">
    <source>
        <dbReference type="PROSITE" id="PS50977"/>
    </source>
</evidence>
<dbReference type="SUPFAM" id="SSF46689">
    <property type="entry name" value="Homeodomain-like"/>
    <property type="match status" value="1"/>
</dbReference>
<dbReference type="Pfam" id="PF00440">
    <property type="entry name" value="TetR_N"/>
    <property type="match status" value="1"/>
</dbReference>
<dbReference type="PANTHER" id="PTHR30055:SF151">
    <property type="entry name" value="TRANSCRIPTIONAL REGULATORY PROTEIN"/>
    <property type="match status" value="1"/>
</dbReference>
<dbReference type="PROSITE" id="PS01081">
    <property type="entry name" value="HTH_TETR_1"/>
    <property type="match status" value="1"/>
</dbReference>
<dbReference type="InterPro" id="IPR036271">
    <property type="entry name" value="Tet_transcr_reg_TetR-rel_C_sf"/>
</dbReference>
<sequence>MQLTRTDVVDAAVALLDGYGLADLSMRRLATSLGVAPGALYWHVANKQALLGAVADRILLRVATTDLPAEDEWDARLLAVAGALRDALLSHRDGAEVVAASLAARQVSVPIRERLAEPVRAAGLAEDEADPAALAVLHFVLGATTDEQSRMQLDSLGALPDDEGPVALGTDAAAGFALGLTLFVDGIRHRVRTLER</sequence>
<dbReference type="Gene3D" id="1.10.10.60">
    <property type="entry name" value="Homeodomain-like"/>
    <property type="match status" value="1"/>
</dbReference>
<proteinExistence type="predicted"/>
<evidence type="ECO:0000256" key="1">
    <source>
        <dbReference type="ARBA" id="ARBA00022491"/>
    </source>
</evidence>
<dbReference type="InterPro" id="IPR004111">
    <property type="entry name" value="Repressor_TetR_C"/>
</dbReference>
<organism evidence="7 8">
    <name type="scientific">Rhodococcoides kroppenstedtii</name>
    <dbReference type="NCBI Taxonomy" id="293050"/>
    <lineage>
        <taxon>Bacteria</taxon>
        <taxon>Bacillati</taxon>
        <taxon>Actinomycetota</taxon>
        <taxon>Actinomycetes</taxon>
        <taxon>Mycobacteriales</taxon>
        <taxon>Nocardiaceae</taxon>
        <taxon>Rhodococcoides</taxon>
    </lineage>
</organism>
<evidence type="ECO:0000313" key="7">
    <source>
        <dbReference type="EMBL" id="SFA43059.1"/>
    </source>
</evidence>
<dbReference type="InterPro" id="IPR003012">
    <property type="entry name" value="Tet_transcr_reg_TetR"/>
</dbReference>
<evidence type="ECO:0000313" key="8">
    <source>
        <dbReference type="Proteomes" id="UP000182054"/>
    </source>
</evidence>
<dbReference type="InterPro" id="IPR050109">
    <property type="entry name" value="HTH-type_TetR-like_transc_reg"/>
</dbReference>
<gene>
    <name evidence="7" type="ORF">SAMN05444374_102369</name>
</gene>